<name>A0ABT5MNQ5_9PAST</name>
<evidence type="ECO:0000256" key="1">
    <source>
        <dbReference type="SAM" id="MobiDB-lite"/>
    </source>
</evidence>
<keyword evidence="3" id="KW-1185">Reference proteome</keyword>
<reference evidence="2 3" key="1">
    <citation type="submission" date="2023-02" db="EMBL/GenBank/DDBJ databases">
        <title>Mannheimia cairiniae sp. nov., a novel species of Mannheimia obtained from moscovy ducks (Cairina moschata) and reclassification of Mannheimia ovis as heterotypic synonym of Mannheimia pernigra.</title>
        <authorList>
            <person name="Christensen H."/>
        </authorList>
    </citation>
    <scope>NUCLEOTIDE SEQUENCE [LARGE SCALE GENOMIC DNA]</scope>
    <source>
        <strain evidence="2 3">AT1</strain>
    </source>
</reference>
<comment type="caution">
    <text evidence="2">The sequence shown here is derived from an EMBL/GenBank/DDBJ whole genome shotgun (WGS) entry which is preliminary data.</text>
</comment>
<accession>A0ABT5MNQ5</accession>
<dbReference type="RefSeq" id="WP_273748418.1">
    <property type="nucleotide sequence ID" value="NZ_JAQSJE010000001.1"/>
</dbReference>
<dbReference type="EMBL" id="JAQSJE010000001">
    <property type="protein sequence ID" value="MDD0823104.1"/>
    <property type="molecule type" value="Genomic_DNA"/>
</dbReference>
<protein>
    <submittedName>
        <fullName evidence="2">Uncharacterized protein</fullName>
    </submittedName>
</protein>
<sequence>MLTHRIKLPDGTEIEFFADTDPETFSEIQQEMENLHIPTYAEFIAQQRRKKANKAIKQARKRQKLARRKQR</sequence>
<organism evidence="2 3">
    <name type="scientific">Mannheimia cairinae</name>
    <dbReference type="NCBI Taxonomy" id="3025936"/>
    <lineage>
        <taxon>Bacteria</taxon>
        <taxon>Pseudomonadati</taxon>
        <taxon>Pseudomonadota</taxon>
        <taxon>Gammaproteobacteria</taxon>
        <taxon>Pasteurellales</taxon>
        <taxon>Pasteurellaceae</taxon>
        <taxon>Mannheimia</taxon>
    </lineage>
</organism>
<feature type="region of interest" description="Disordered" evidence="1">
    <location>
        <begin position="50"/>
        <end position="71"/>
    </location>
</feature>
<proteinExistence type="predicted"/>
<dbReference type="Proteomes" id="UP001221909">
    <property type="component" value="Unassembled WGS sequence"/>
</dbReference>
<evidence type="ECO:0000313" key="3">
    <source>
        <dbReference type="Proteomes" id="UP001221909"/>
    </source>
</evidence>
<evidence type="ECO:0000313" key="2">
    <source>
        <dbReference type="EMBL" id="MDD0823104.1"/>
    </source>
</evidence>
<gene>
    <name evidence="2" type="ORF">PTQ27_01270</name>
</gene>